<protein>
    <submittedName>
        <fullName evidence="1">Uncharacterized protein</fullName>
    </submittedName>
</protein>
<dbReference type="PANTHER" id="PTHR47326">
    <property type="entry name" value="TRANSPOSABLE ELEMENT TC3 TRANSPOSASE-LIKE PROTEIN"/>
    <property type="match status" value="1"/>
</dbReference>
<reference evidence="1 2" key="1">
    <citation type="submission" date="2022-12" db="EMBL/GenBank/DDBJ databases">
        <title>Chromosome-level genome assembly of true bugs.</title>
        <authorList>
            <person name="Ma L."/>
            <person name="Li H."/>
        </authorList>
    </citation>
    <scope>NUCLEOTIDE SEQUENCE [LARGE SCALE GENOMIC DNA]</scope>
    <source>
        <strain evidence="1">Lab_2022b</strain>
    </source>
</reference>
<evidence type="ECO:0000313" key="2">
    <source>
        <dbReference type="Proteomes" id="UP001461498"/>
    </source>
</evidence>
<dbReference type="AlphaFoldDB" id="A0AAW1D8E7"/>
<organism evidence="1 2">
    <name type="scientific">Rhynocoris fuscipes</name>
    <dbReference type="NCBI Taxonomy" id="488301"/>
    <lineage>
        <taxon>Eukaryota</taxon>
        <taxon>Metazoa</taxon>
        <taxon>Ecdysozoa</taxon>
        <taxon>Arthropoda</taxon>
        <taxon>Hexapoda</taxon>
        <taxon>Insecta</taxon>
        <taxon>Pterygota</taxon>
        <taxon>Neoptera</taxon>
        <taxon>Paraneoptera</taxon>
        <taxon>Hemiptera</taxon>
        <taxon>Heteroptera</taxon>
        <taxon>Panheteroptera</taxon>
        <taxon>Cimicomorpha</taxon>
        <taxon>Reduviidae</taxon>
        <taxon>Harpactorinae</taxon>
        <taxon>Harpactorini</taxon>
        <taxon>Rhynocoris</taxon>
    </lineage>
</organism>
<comment type="caution">
    <text evidence="1">The sequence shown here is derived from an EMBL/GenBank/DDBJ whole genome shotgun (WGS) entry which is preliminary data.</text>
</comment>
<dbReference type="EMBL" id="JAPXFL010000005">
    <property type="protein sequence ID" value="KAK9506996.1"/>
    <property type="molecule type" value="Genomic_DNA"/>
</dbReference>
<proteinExistence type="predicted"/>
<accession>A0AAW1D8E7</accession>
<dbReference type="Gene3D" id="3.30.420.10">
    <property type="entry name" value="Ribonuclease H-like superfamily/Ribonuclease H"/>
    <property type="match status" value="1"/>
</dbReference>
<keyword evidence="2" id="KW-1185">Reference proteome</keyword>
<dbReference type="InterPro" id="IPR036397">
    <property type="entry name" value="RNaseH_sf"/>
</dbReference>
<dbReference type="Proteomes" id="UP001461498">
    <property type="component" value="Unassembled WGS sequence"/>
</dbReference>
<name>A0AAW1D8E7_9HEMI</name>
<sequence>MGTPAQNARIVGEYLHVKFSRKWIGTIGPVSWPARFPDLTPLDYFLCGIVKDNVYQSEDLKMRIVPACGEKTPEVLQNVTTEGMLHRLKLYVESEMKLDNFRKSCKSLWISEETYGFSKMGTPAQNARIVGEYLDVKFPRKWICTIGPVSWPERSPPLDYFFFGTVKDNL</sequence>
<dbReference type="PANTHER" id="PTHR47326:SF1">
    <property type="entry name" value="HTH PSQ-TYPE DOMAIN-CONTAINING PROTEIN"/>
    <property type="match status" value="1"/>
</dbReference>
<evidence type="ECO:0000313" key="1">
    <source>
        <dbReference type="EMBL" id="KAK9506996.1"/>
    </source>
</evidence>
<dbReference type="GO" id="GO:0003676">
    <property type="term" value="F:nucleic acid binding"/>
    <property type="evidence" value="ECO:0007669"/>
    <property type="project" value="InterPro"/>
</dbReference>
<gene>
    <name evidence="1" type="ORF">O3M35_008833</name>
</gene>